<dbReference type="PANTHER" id="PTHR45763">
    <property type="entry name" value="HYDROLASE, ALPHA/BETA FOLD FAMILY PROTEIN, EXPRESSED-RELATED"/>
    <property type="match status" value="1"/>
</dbReference>
<evidence type="ECO:0000313" key="3">
    <source>
        <dbReference type="Proteomes" id="UP000886520"/>
    </source>
</evidence>
<reference evidence="2" key="1">
    <citation type="submission" date="2021-01" db="EMBL/GenBank/DDBJ databases">
        <title>Adiantum capillus-veneris genome.</title>
        <authorList>
            <person name="Fang Y."/>
            <person name="Liao Q."/>
        </authorList>
    </citation>
    <scope>NUCLEOTIDE SEQUENCE</scope>
    <source>
        <strain evidence="2">H3</strain>
        <tissue evidence="2">Leaf</tissue>
    </source>
</reference>
<protein>
    <recommendedName>
        <fullName evidence="1">AB hydrolase-1 domain-containing protein</fullName>
    </recommendedName>
</protein>
<dbReference type="InterPro" id="IPR029058">
    <property type="entry name" value="AB_hydrolase_fold"/>
</dbReference>
<dbReference type="AlphaFoldDB" id="A0A9D4UPX5"/>
<evidence type="ECO:0000313" key="2">
    <source>
        <dbReference type="EMBL" id="KAI5071551.1"/>
    </source>
</evidence>
<dbReference type="Gene3D" id="3.40.50.1820">
    <property type="entry name" value="alpha/beta hydrolase"/>
    <property type="match status" value="1"/>
</dbReference>
<organism evidence="2 3">
    <name type="scientific">Adiantum capillus-veneris</name>
    <name type="common">Maidenhair fern</name>
    <dbReference type="NCBI Taxonomy" id="13818"/>
    <lineage>
        <taxon>Eukaryota</taxon>
        <taxon>Viridiplantae</taxon>
        <taxon>Streptophyta</taxon>
        <taxon>Embryophyta</taxon>
        <taxon>Tracheophyta</taxon>
        <taxon>Polypodiopsida</taxon>
        <taxon>Polypodiidae</taxon>
        <taxon>Polypodiales</taxon>
        <taxon>Pteridineae</taxon>
        <taxon>Pteridaceae</taxon>
        <taxon>Vittarioideae</taxon>
        <taxon>Adiantum</taxon>
    </lineage>
</organism>
<sequence length="324" mass="37109">MAQETVAFVWLEDGRRIAYQEMGCTQDTATRSLLVLHGAFSSRLFAMPGVSRAVLLEFGVRLVAIDRPGYGASDPNPSQTLENFTYDIVFVVDQLCMGPQIWLLGYSLGCIYCWAAARYIPHRLAGIALWAPPANFEWKIFTSEEVQAIKAGFSWRALRELYFEAKRAPFAEFRQHVGEFCKRLLEKEWIPNAFLRTLSPSDTKALSDPHILEFFLKDRSMSVGGWTNGYGLAKDFQLLTTPWGFEAKELIKHSYQGMIHIWQGDQDTAIPLLLQEIMERKLHFVRLHKLLGQGHFSGFYFNDCTHRSTMTALFARRSHNKSRL</sequence>
<keyword evidence="3" id="KW-1185">Reference proteome</keyword>
<dbReference type="PANTHER" id="PTHR45763:SF46">
    <property type="entry name" value="AB HYDROLASE-1 DOMAIN-CONTAINING PROTEIN"/>
    <property type="match status" value="1"/>
</dbReference>
<dbReference type="EMBL" id="JABFUD020000013">
    <property type="protein sequence ID" value="KAI5071551.1"/>
    <property type="molecule type" value="Genomic_DNA"/>
</dbReference>
<gene>
    <name evidence="2" type="ORF">GOP47_0013802</name>
</gene>
<name>A0A9D4UPX5_ADICA</name>
<proteinExistence type="predicted"/>
<dbReference type="Proteomes" id="UP000886520">
    <property type="component" value="Chromosome 13"/>
</dbReference>
<comment type="caution">
    <text evidence="2">The sequence shown here is derived from an EMBL/GenBank/DDBJ whole genome shotgun (WGS) entry which is preliminary data.</text>
</comment>
<feature type="domain" description="AB hydrolase-1" evidence="1">
    <location>
        <begin position="33"/>
        <end position="297"/>
    </location>
</feature>
<dbReference type="SUPFAM" id="SSF53474">
    <property type="entry name" value="alpha/beta-Hydrolases"/>
    <property type="match status" value="1"/>
</dbReference>
<accession>A0A9D4UPX5</accession>
<dbReference type="InterPro" id="IPR000073">
    <property type="entry name" value="AB_hydrolase_1"/>
</dbReference>
<dbReference type="OrthoDB" id="294702at2759"/>
<evidence type="ECO:0000259" key="1">
    <source>
        <dbReference type="Pfam" id="PF00561"/>
    </source>
</evidence>
<dbReference type="Pfam" id="PF00561">
    <property type="entry name" value="Abhydrolase_1"/>
    <property type="match status" value="1"/>
</dbReference>